<feature type="chain" id="PRO_5045958219" evidence="2">
    <location>
        <begin position="27"/>
        <end position="111"/>
    </location>
</feature>
<comment type="caution">
    <text evidence="3">The sequence shown here is derived from an EMBL/GenBank/DDBJ whole genome shotgun (WGS) entry which is preliminary data.</text>
</comment>
<keyword evidence="2" id="KW-0732">Signal</keyword>
<organism evidence="3 4">
    <name type="scientific">Cupriavidus basilensis</name>
    <dbReference type="NCBI Taxonomy" id="68895"/>
    <lineage>
        <taxon>Bacteria</taxon>
        <taxon>Pseudomonadati</taxon>
        <taxon>Pseudomonadota</taxon>
        <taxon>Betaproteobacteria</taxon>
        <taxon>Burkholderiales</taxon>
        <taxon>Burkholderiaceae</taxon>
        <taxon>Cupriavidus</taxon>
    </lineage>
</organism>
<sequence>MKRQLLLALATLAAGAALGVISPARAQSYPPGYHGGPPVMRPAPPPPRYEPRPQARPGRVWVPGHWVAGSGRYDWRGGYWQRARAGYRYVPERWVPGPRGGWVLRPGYWAR</sequence>
<reference evidence="3 4" key="1">
    <citation type="submission" date="2023-03" db="EMBL/GenBank/DDBJ databases">
        <title>Draft assemblies of triclosan tolerant bacteria isolated from returned activated sludge.</title>
        <authorList>
            <person name="Van Hamelsveld S."/>
        </authorList>
    </citation>
    <scope>NUCLEOTIDE SEQUENCE [LARGE SCALE GENOMIC DNA]</scope>
    <source>
        <strain evidence="3 4">GW210010_S58</strain>
    </source>
</reference>
<dbReference type="RefSeq" id="WP_276267054.1">
    <property type="nucleotide sequence ID" value="NZ_JARJLM010000451.1"/>
</dbReference>
<evidence type="ECO:0000313" key="3">
    <source>
        <dbReference type="EMBL" id="MDF3836650.1"/>
    </source>
</evidence>
<name>A0ABT6AVM1_9BURK</name>
<feature type="region of interest" description="Disordered" evidence="1">
    <location>
        <begin position="32"/>
        <end position="56"/>
    </location>
</feature>
<protein>
    <submittedName>
        <fullName evidence="3">Uncharacterized protein</fullName>
    </submittedName>
</protein>
<evidence type="ECO:0000313" key="4">
    <source>
        <dbReference type="Proteomes" id="UP001216674"/>
    </source>
</evidence>
<evidence type="ECO:0000256" key="1">
    <source>
        <dbReference type="SAM" id="MobiDB-lite"/>
    </source>
</evidence>
<feature type="compositionally biased region" description="Pro residues" evidence="1">
    <location>
        <begin position="39"/>
        <end position="48"/>
    </location>
</feature>
<accession>A0ABT6AVM1</accession>
<feature type="signal peptide" evidence="2">
    <location>
        <begin position="1"/>
        <end position="26"/>
    </location>
</feature>
<dbReference type="Proteomes" id="UP001216674">
    <property type="component" value="Unassembled WGS sequence"/>
</dbReference>
<keyword evidence="4" id="KW-1185">Reference proteome</keyword>
<evidence type="ECO:0000256" key="2">
    <source>
        <dbReference type="SAM" id="SignalP"/>
    </source>
</evidence>
<proteinExistence type="predicted"/>
<dbReference type="EMBL" id="JARJLM010000451">
    <property type="protein sequence ID" value="MDF3836650.1"/>
    <property type="molecule type" value="Genomic_DNA"/>
</dbReference>
<gene>
    <name evidence="3" type="ORF">P3W85_27380</name>
</gene>